<dbReference type="EMBL" id="JAIWYP010000003">
    <property type="protein sequence ID" value="KAH3845159.1"/>
    <property type="molecule type" value="Genomic_DNA"/>
</dbReference>
<evidence type="ECO:0000256" key="1">
    <source>
        <dbReference type="SAM" id="Phobius"/>
    </source>
</evidence>
<reference evidence="2" key="2">
    <citation type="submission" date="2020-11" db="EMBL/GenBank/DDBJ databases">
        <authorList>
            <person name="McCartney M.A."/>
            <person name="Auch B."/>
            <person name="Kono T."/>
            <person name="Mallez S."/>
            <person name="Becker A."/>
            <person name="Gohl D.M."/>
            <person name="Silverstein K.A.T."/>
            <person name="Koren S."/>
            <person name="Bechman K.B."/>
            <person name="Herman A."/>
            <person name="Abrahante J.E."/>
            <person name="Garbe J."/>
        </authorList>
    </citation>
    <scope>NUCLEOTIDE SEQUENCE</scope>
    <source>
        <strain evidence="2">Duluth1</strain>
        <tissue evidence="2">Whole animal</tissue>
    </source>
</reference>
<keyword evidence="1" id="KW-1133">Transmembrane helix</keyword>
<keyword evidence="3" id="KW-1185">Reference proteome</keyword>
<dbReference type="Proteomes" id="UP000828390">
    <property type="component" value="Unassembled WGS sequence"/>
</dbReference>
<name>A0A9D4QVK9_DREPO</name>
<keyword evidence="1" id="KW-0472">Membrane</keyword>
<feature type="transmembrane region" description="Helical" evidence="1">
    <location>
        <begin position="258"/>
        <end position="279"/>
    </location>
</feature>
<sequence>MPRIMKLHRYIDHDSQMTPIDFQVTMSKVNVTVPKNVFTQWLPLQLTAHMGACIFADQSGSLVDGLGETHLSMAVRNDTKRANISPLVNVLPVYRVPLGCNITIRLFPFDGDGDRVTCHWQKYPEENSTTSSAFLNSLRVFVGNSTASCQSDGPQFHPEGTMKPNFKQSYEMDFFEKGYFVQLPFMTNNQNDTILTSGPRYMIYSTERNITLVNIGEWDHINDTTMKGIHQATPGESRCGVLMLFGVTTEKGNDGLKIGLSVGLFLLLLPLLIAVTLYLKNKWSEKMRTNHVGDETRISAVAKTAF</sequence>
<dbReference type="AlphaFoldDB" id="A0A9D4QVK9"/>
<gene>
    <name evidence="2" type="ORF">DPMN_087432</name>
</gene>
<reference evidence="2" key="1">
    <citation type="journal article" date="2019" name="bioRxiv">
        <title>The Genome of the Zebra Mussel, Dreissena polymorpha: A Resource for Invasive Species Research.</title>
        <authorList>
            <person name="McCartney M.A."/>
            <person name="Auch B."/>
            <person name="Kono T."/>
            <person name="Mallez S."/>
            <person name="Zhang Y."/>
            <person name="Obille A."/>
            <person name="Becker A."/>
            <person name="Abrahante J.E."/>
            <person name="Garbe J."/>
            <person name="Badalamenti J.P."/>
            <person name="Herman A."/>
            <person name="Mangelson H."/>
            <person name="Liachko I."/>
            <person name="Sullivan S."/>
            <person name="Sone E.D."/>
            <person name="Koren S."/>
            <person name="Silverstein K.A.T."/>
            <person name="Beckman K.B."/>
            <person name="Gohl D.M."/>
        </authorList>
    </citation>
    <scope>NUCLEOTIDE SEQUENCE</scope>
    <source>
        <strain evidence="2">Duluth1</strain>
        <tissue evidence="2">Whole animal</tissue>
    </source>
</reference>
<keyword evidence="1" id="KW-0812">Transmembrane</keyword>
<evidence type="ECO:0000313" key="2">
    <source>
        <dbReference type="EMBL" id="KAH3845159.1"/>
    </source>
</evidence>
<accession>A0A9D4QVK9</accession>
<evidence type="ECO:0000313" key="3">
    <source>
        <dbReference type="Proteomes" id="UP000828390"/>
    </source>
</evidence>
<organism evidence="2 3">
    <name type="scientific">Dreissena polymorpha</name>
    <name type="common">Zebra mussel</name>
    <name type="synonym">Mytilus polymorpha</name>
    <dbReference type="NCBI Taxonomy" id="45954"/>
    <lineage>
        <taxon>Eukaryota</taxon>
        <taxon>Metazoa</taxon>
        <taxon>Spiralia</taxon>
        <taxon>Lophotrochozoa</taxon>
        <taxon>Mollusca</taxon>
        <taxon>Bivalvia</taxon>
        <taxon>Autobranchia</taxon>
        <taxon>Heteroconchia</taxon>
        <taxon>Euheterodonta</taxon>
        <taxon>Imparidentia</taxon>
        <taxon>Neoheterodontei</taxon>
        <taxon>Myida</taxon>
        <taxon>Dreissenoidea</taxon>
        <taxon>Dreissenidae</taxon>
        <taxon>Dreissena</taxon>
    </lineage>
</organism>
<proteinExistence type="predicted"/>
<protein>
    <submittedName>
        <fullName evidence="2">Uncharacterized protein</fullName>
    </submittedName>
</protein>
<comment type="caution">
    <text evidence="2">The sequence shown here is derived from an EMBL/GenBank/DDBJ whole genome shotgun (WGS) entry which is preliminary data.</text>
</comment>